<sequence length="309" mass="35749">MSDPFMVIRKYTDYDAPEVALSEGVISWNKYKANEKSMHFDSFIMGTSCTKAFHIKEWSKYTGGKGFRMFSNNEGAGDLLLKMQALDSEKGQKIKNVLIVADKQFFEENHPQPGIMHAMPPEVTGQSEIKYQMDYFQGFCTPMFLIPYLRYRIFHEYDDKTMNGIINNDGRIQNSITNDAVLCQDDAIKKNGEKYWENQSWPKEHHTAFTYAPIIKTESISCLIQIRSICQRHGTNVKIAIGPTFNAKQMNPKDIATLKKIFGDKNVVDFSDNIHSKFRNYHYFYDKAHYRDVVGNAIMKELYAEKSRS</sequence>
<evidence type="ECO:0000313" key="2">
    <source>
        <dbReference type="Proteomes" id="UP001319045"/>
    </source>
</evidence>
<gene>
    <name evidence="1" type="ORF">prwr041_05890</name>
</gene>
<dbReference type="Proteomes" id="UP001319045">
    <property type="component" value="Chromosome"/>
</dbReference>
<accession>A0ABM7NWD4</accession>
<proteinExistence type="predicted"/>
<evidence type="ECO:0000313" key="1">
    <source>
        <dbReference type="EMBL" id="BCS84696.1"/>
    </source>
</evidence>
<name>A0ABM7NWD4_9BACT</name>
<reference evidence="1 2" key="1">
    <citation type="journal article" date="2022" name="Int. J. Syst. Evol. Microbiol.">
        <title>Prevotella herbatica sp. nov., a plant polysaccharide-decomposing anaerobic bacterium isolated from a methanogenic reactor.</title>
        <authorList>
            <person name="Uek A."/>
            <person name="Tonouchi A."/>
            <person name="Kaku N."/>
            <person name="Ueki K."/>
        </authorList>
    </citation>
    <scope>NUCLEOTIDE SEQUENCE [LARGE SCALE GENOMIC DNA]</scope>
    <source>
        <strain evidence="1 2">WR041</strain>
    </source>
</reference>
<organism evidence="1 2">
    <name type="scientific">Prevotella herbatica</name>
    <dbReference type="NCBI Taxonomy" id="2801997"/>
    <lineage>
        <taxon>Bacteria</taxon>
        <taxon>Pseudomonadati</taxon>
        <taxon>Bacteroidota</taxon>
        <taxon>Bacteroidia</taxon>
        <taxon>Bacteroidales</taxon>
        <taxon>Prevotellaceae</taxon>
        <taxon>Prevotella</taxon>
    </lineage>
</organism>
<dbReference type="EMBL" id="AP024484">
    <property type="protein sequence ID" value="BCS84696.1"/>
    <property type="molecule type" value="Genomic_DNA"/>
</dbReference>
<keyword evidence="2" id="KW-1185">Reference proteome</keyword>
<protein>
    <submittedName>
        <fullName evidence="1">Uncharacterized protein</fullName>
    </submittedName>
</protein>